<accession>A0A1Y2BA49</accession>
<dbReference type="AlphaFoldDB" id="A0A1Y2BA49"/>
<dbReference type="InterPro" id="IPR036770">
    <property type="entry name" value="Ankyrin_rpt-contain_sf"/>
</dbReference>
<dbReference type="InterPro" id="IPR002110">
    <property type="entry name" value="Ankyrin_rpt"/>
</dbReference>
<evidence type="ECO:0000256" key="1">
    <source>
        <dbReference type="ARBA" id="ARBA00022737"/>
    </source>
</evidence>
<comment type="caution">
    <text evidence="4">The sequence shown here is derived from an EMBL/GenBank/DDBJ whole genome shotgun (WGS) entry which is preliminary data.</text>
</comment>
<keyword evidence="5" id="KW-1185">Reference proteome</keyword>
<dbReference type="PROSITE" id="PS50297">
    <property type="entry name" value="ANK_REP_REGION"/>
    <property type="match status" value="1"/>
</dbReference>
<feature type="repeat" description="ANK" evidence="3">
    <location>
        <begin position="74"/>
        <end position="106"/>
    </location>
</feature>
<evidence type="ECO:0000313" key="4">
    <source>
        <dbReference type="EMBL" id="ORY31728.1"/>
    </source>
</evidence>
<evidence type="ECO:0000313" key="5">
    <source>
        <dbReference type="Proteomes" id="UP000193920"/>
    </source>
</evidence>
<protein>
    <submittedName>
        <fullName evidence="4">Ankyrin</fullName>
    </submittedName>
</protein>
<keyword evidence="2 3" id="KW-0040">ANK repeat</keyword>
<organism evidence="4 5">
    <name type="scientific">Neocallimastix californiae</name>
    <dbReference type="NCBI Taxonomy" id="1754190"/>
    <lineage>
        <taxon>Eukaryota</taxon>
        <taxon>Fungi</taxon>
        <taxon>Fungi incertae sedis</taxon>
        <taxon>Chytridiomycota</taxon>
        <taxon>Chytridiomycota incertae sedis</taxon>
        <taxon>Neocallimastigomycetes</taxon>
        <taxon>Neocallimastigales</taxon>
        <taxon>Neocallimastigaceae</taxon>
        <taxon>Neocallimastix</taxon>
    </lineage>
</organism>
<dbReference type="STRING" id="1754190.A0A1Y2BA49"/>
<dbReference type="Pfam" id="PF12796">
    <property type="entry name" value="Ank_2"/>
    <property type="match status" value="3"/>
</dbReference>
<dbReference type="Pfam" id="PF00023">
    <property type="entry name" value="Ank"/>
    <property type="match status" value="1"/>
</dbReference>
<keyword evidence="1" id="KW-0677">Repeat</keyword>
<name>A0A1Y2BA49_9FUNG</name>
<gene>
    <name evidence="4" type="ORF">LY90DRAFT_673653</name>
</gene>
<dbReference type="Proteomes" id="UP000193920">
    <property type="component" value="Unassembled WGS sequence"/>
</dbReference>
<proteinExistence type="predicted"/>
<dbReference type="OrthoDB" id="60433at2759"/>
<evidence type="ECO:0000256" key="3">
    <source>
        <dbReference type="PROSITE-ProRule" id="PRU00023"/>
    </source>
</evidence>
<dbReference type="Gene3D" id="1.25.40.20">
    <property type="entry name" value="Ankyrin repeat-containing domain"/>
    <property type="match status" value="4"/>
</dbReference>
<evidence type="ECO:0000256" key="2">
    <source>
        <dbReference type="ARBA" id="ARBA00023043"/>
    </source>
</evidence>
<dbReference type="PANTHER" id="PTHR24198">
    <property type="entry name" value="ANKYRIN REPEAT AND PROTEIN KINASE DOMAIN-CONTAINING PROTEIN"/>
    <property type="match status" value="1"/>
</dbReference>
<dbReference type="PANTHER" id="PTHR24198:SF165">
    <property type="entry name" value="ANKYRIN REPEAT-CONTAINING PROTEIN-RELATED"/>
    <property type="match status" value="1"/>
</dbReference>
<dbReference type="EMBL" id="MCOG01000168">
    <property type="protein sequence ID" value="ORY31728.1"/>
    <property type="molecule type" value="Genomic_DNA"/>
</dbReference>
<dbReference type="PROSITE" id="PS50088">
    <property type="entry name" value="ANK_REPEAT"/>
    <property type="match status" value="1"/>
</dbReference>
<dbReference type="SUPFAM" id="SSF48403">
    <property type="entry name" value="Ankyrin repeat"/>
    <property type="match status" value="3"/>
</dbReference>
<sequence>MNYENLVKALKENIKYNERKKLEKFFKDNNIKSEVFNNFNEILIYTIKSNAPLENIQFLLNERHDKNLNFFNNKNETPLLLAISENNFEIADLLIKNDADINYMAKNYETIEYLFKNRLLNIRNLRYVLNNGYNEKNITNNLIEKLIVTKNNEFLEMIFVHYNKFNNSFLIDRFLILYKNRIPLSSQELENILPKKSNKLIVTEAMYKMAYSCKNWEVFRILFENDGSEDITKMNRIIKYNLLEGSIKSNNYNFVKKVLRYVINFVDSIEISNDNMISQQKNGNSYHTNNNIKNASTIVRTIFCHGNNEMTNLENYPFLEAIKQNNIEIVKLLMDFAHQYDIIININDRDEWWGNYPLLEAIKQNNIEIVKLLVDYDAKMLSKLKIKVELKNYPLLEAIKYNNLDILQQLFRYASLHEIKLNIHESNALGHYPLQLAIQHNNEAMVKLLLEYADDQDSTINLDELILLAVEQNSVEMINQLMDYANDHDITIDINNKNKEGWENYSLLEATNKNNIDMVKLLMNYAKNHDILLKINEQSSQGEFALLNAIQHNNIEVVKLLLAYANDHRILVDINKKNHQGNYALLQSIKQNNKDLLQLLIDYSHLHSVVLNINDKYYDHHDECEYFPVLEAIKQNNIEIVKLLIEYSEERSIVLNMNEKTGLRHSPLLEAIDQSNTDMVQLILEYVKKHTIPLNINQYPWGNLLNPFYRATNKNNEKIINLLMNYVQSTNTDIDSEKTIKTMYELQQYY</sequence>
<dbReference type="SMART" id="SM00248">
    <property type="entry name" value="ANK"/>
    <property type="match status" value="13"/>
</dbReference>
<reference evidence="4 5" key="1">
    <citation type="submission" date="2016-08" db="EMBL/GenBank/DDBJ databases">
        <title>A Parts List for Fungal Cellulosomes Revealed by Comparative Genomics.</title>
        <authorList>
            <consortium name="DOE Joint Genome Institute"/>
            <person name="Haitjema C.H."/>
            <person name="Gilmore S.P."/>
            <person name="Henske J.K."/>
            <person name="Solomon K.V."/>
            <person name="De Groot R."/>
            <person name="Kuo A."/>
            <person name="Mondo S.J."/>
            <person name="Salamov A.A."/>
            <person name="Labutti K."/>
            <person name="Zhao Z."/>
            <person name="Chiniquy J."/>
            <person name="Barry K."/>
            <person name="Brewer H.M."/>
            <person name="Purvine S.O."/>
            <person name="Wright A.T."/>
            <person name="Boxma B."/>
            <person name="Van Alen T."/>
            <person name="Hackstein J.H."/>
            <person name="Baker S.E."/>
            <person name="Grigoriev I.V."/>
            <person name="O'Malley M.A."/>
        </authorList>
    </citation>
    <scope>NUCLEOTIDE SEQUENCE [LARGE SCALE GENOMIC DNA]</scope>
    <source>
        <strain evidence="4 5">G1</strain>
    </source>
</reference>